<dbReference type="Proteomes" id="UP001577267">
    <property type="component" value="Unassembled WGS sequence"/>
</dbReference>
<evidence type="ECO:0008006" key="3">
    <source>
        <dbReference type="Google" id="ProtNLM"/>
    </source>
</evidence>
<reference evidence="1 2" key="1">
    <citation type="submission" date="2024-09" db="EMBL/GenBank/DDBJ databases">
        <title>Draft genome sequence of multifaceted antimicrobials producing Streptomyces sp. strain FH1.</title>
        <authorList>
            <person name="Hassan F."/>
            <person name="Ali H."/>
            <person name="Hassan N."/>
            <person name="Nawaz A."/>
        </authorList>
    </citation>
    <scope>NUCLEOTIDE SEQUENCE [LARGE SCALE GENOMIC DNA]</scope>
    <source>
        <strain evidence="1 2">FH1</strain>
    </source>
</reference>
<comment type="caution">
    <text evidence="1">The sequence shown here is derived from an EMBL/GenBank/DDBJ whole genome shotgun (WGS) entry which is preliminary data.</text>
</comment>
<proteinExistence type="predicted"/>
<name>A0ABV4ZF74_9ACTN</name>
<keyword evidence="2" id="KW-1185">Reference proteome</keyword>
<sequence>MGFDEEWARIKADARDEIARTQLNSTSPAGGGQGELVVHSADITAIGVQADELATSLQEHGLVADNPTRVAGILLRTPGFETGRALTDVAEAWQSQVETLTEACLGIAGHLHHTVTDHAGGELENQAALVRARASETVRHITGMA</sequence>
<dbReference type="RefSeq" id="WP_375060871.1">
    <property type="nucleotide sequence ID" value="NZ_JBHGBT010000001.1"/>
</dbReference>
<organism evidence="1 2">
    <name type="scientific">Streptomyces carpaticus</name>
    <dbReference type="NCBI Taxonomy" id="285558"/>
    <lineage>
        <taxon>Bacteria</taxon>
        <taxon>Bacillati</taxon>
        <taxon>Actinomycetota</taxon>
        <taxon>Actinomycetes</taxon>
        <taxon>Kitasatosporales</taxon>
        <taxon>Streptomycetaceae</taxon>
        <taxon>Streptomyces</taxon>
    </lineage>
</organism>
<gene>
    <name evidence="1" type="ORF">ACE11A_00020</name>
</gene>
<protein>
    <recommendedName>
        <fullName evidence="3">YbaB/EbfC family DNA-binding protein</fullName>
    </recommendedName>
</protein>
<evidence type="ECO:0000313" key="2">
    <source>
        <dbReference type="Proteomes" id="UP001577267"/>
    </source>
</evidence>
<accession>A0ABV4ZF74</accession>
<evidence type="ECO:0000313" key="1">
    <source>
        <dbReference type="EMBL" id="MFB4192763.1"/>
    </source>
</evidence>
<dbReference type="EMBL" id="JBHGBT010000001">
    <property type="protein sequence ID" value="MFB4192763.1"/>
    <property type="molecule type" value="Genomic_DNA"/>
</dbReference>